<name>A0AA85ANY4_9TREM</name>
<feature type="signal peptide" evidence="1">
    <location>
        <begin position="1"/>
        <end position="33"/>
    </location>
</feature>
<feature type="chain" id="PRO_5041742567" description="SRCR domain-containing protein" evidence="1">
    <location>
        <begin position="34"/>
        <end position="196"/>
    </location>
</feature>
<keyword evidence="1" id="KW-0732">Signal</keyword>
<evidence type="ECO:0008006" key="4">
    <source>
        <dbReference type="Google" id="ProtNLM"/>
    </source>
</evidence>
<protein>
    <recommendedName>
        <fullName evidence="4">SRCR domain-containing protein</fullName>
    </recommendedName>
</protein>
<accession>A0AA85ANY4</accession>
<evidence type="ECO:0000313" key="2">
    <source>
        <dbReference type="Proteomes" id="UP000050790"/>
    </source>
</evidence>
<reference evidence="3" key="1">
    <citation type="submission" date="2023-11" db="UniProtKB">
        <authorList>
            <consortium name="WormBaseParasite"/>
        </authorList>
    </citation>
    <scope>IDENTIFICATION</scope>
</reference>
<evidence type="ECO:0000256" key="1">
    <source>
        <dbReference type="SAM" id="SignalP"/>
    </source>
</evidence>
<organism evidence="2 3">
    <name type="scientific">Schistosoma margrebowiei</name>
    <dbReference type="NCBI Taxonomy" id="48269"/>
    <lineage>
        <taxon>Eukaryota</taxon>
        <taxon>Metazoa</taxon>
        <taxon>Spiralia</taxon>
        <taxon>Lophotrochozoa</taxon>
        <taxon>Platyhelminthes</taxon>
        <taxon>Trematoda</taxon>
        <taxon>Digenea</taxon>
        <taxon>Strigeidida</taxon>
        <taxon>Schistosomatoidea</taxon>
        <taxon>Schistosomatidae</taxon>
        <taxon>Schistosoma</taxon>
    </lineage>
</organism>
<proteinExistence type="predicted"/>
<evidence type="ECO:0000313" key="3">
    <source>
        <dbReference type="WBParaSite" id="SMRG1_93390.1"/>
    </source>
</evidence>
<dbReference type="Proteomes" id="UP000050790">
    <property type="component" value="Unassembled WGS sequence"/>
</dbReference>
<dbReference type="AlphaFoldDB" id="A0AA85ANY4"/>
<dbReference type="WBParaSite" id="SMRG1_93390.1">
    <property type="protein sequence ID" value="SMRG1_93390.1"/>
    <property type="gene ID" value="SMRG1_93390"/>
</dbReference>
<sequence>MAHIDDICETLSCSCTFIRFCFLSFSVIQLCSGNSFTCSQWFHFDIYRISSWINNNIHQKATLYIHNKQYLYRDNYDLYLCRYCITNVSWKMVRTNYFFNCGYHTRNHSLLLGCKITNFNKKIEDNLVYDLLCICGNWVDFSSIRGDICYQGFTSCKLGLFVRRNVYCDYLHNLLCGELSRATTVFYTVQCFPLDV</sequence>